<evidence type="ECO:0000259" key="1">
    <source>
        <dbReference type="Pfam" id="PF07969"/>
    </source>
</evidence>
<dbReference type="Gene3D" id="3.20.20.140">
    <property type="entry name" value="Metal-dependent hydrolases"/>
    <property type="match status" value="2"/>
</dbReference>
<dbReference type="PANTHER" id="PTHR11647:SF1">
    <property type="entry name" value="COLLAPSIN RESPONSE MEDIATOR PROTEIN"/>
    <property type="match status" value="1"/>
</dbReference>
<dbReference type="Proteomes" id="UP001165378">
    <property type="component" value="Unassembled WGS sequence"/>
</dbReference>
<name>A0AA41Q999_9ACTN</name>
<dbReference type="RefSeq" id="WP_235058056.1">
    <property type="nucleotide sequence ID" value="NZ_JAKFHA010000046.1"/>
</dbReference>
<protein>
    <submittedName>
        <fullName evidence="2">Amidohydrolase family protein</fullName>
    </submittedName>
</protein>
<comment type="caution">
    <text evidence="2">The sequence shown here is derived from an EMBL/GenBank/DDBJ whole genome shotgun (WGS) entry which is preliminary data.</text>
</comment>
<dbReference type="AlphaFoldDB" id="A0AA41Q999"/>
<dbReference type="PANTHER" id="PTHR11647">
    <property type="entry name" value="HYDRANTOINASE/DIHYDROPYRIMIDINASE FAMILY MEMBER"/>
    <property type="match status" value="1"/>
</dbReference>
<dbReference type="GO" id="GO:0005829">
    <property type="term" value="C:cytosol"/>
    <property type="evidence" value="ECO:0007669"/>
    <property type="project" value="TreeGrafter"/>
</dbReference>
<sequence length="573" mass="61200">MGELRGGDLLVRGGTVVDGTGAPGRVADVRIRGGVIAEIGPDLTPQGEPEIDASGAVVAPGFVDAHTHFDPSLWWDPSADPMPGHGVTTVVQGNCSLSLAPLTGDTAARDKLLDAFSYIEDMPPEAFRTGIPWNWTTWAEYRDRFDALGSAVHVAALVGHSTLRAYAMGEAADQRAATADERAALAAALQECLAAGAFGLSTSFVDSDRAGNPVASRYADDEEFAALAQALHAAGRTVFEFVPHMPLADKLADIERIHRACAGTAVRGSWTQLGAGGRSAADVPVILEQAGRTQAEGAGVFPQVSARSFDIQINFDRTIVFNAMPHWNAWVQVDRDEKLRCLADPAWRDKARAEWDEVPYALFPKGRMHKLRAVRVSDPALERYVGCFFDEILADHPGEHEADVFMRWLADNKVDLGLAVIGLGNDDPDAVAELLRDPRVVVGASDAGAHVQMMCGAGDSTLLLTRHVRERGDLTIEEAVQALTSRPAEIFGIRDRGILAPGYAGDLAVFALDELTYELDYFVDDMPDGSARLTRPHGNYRATVAAGVPTHLAGSPTGARPCGMLDASAAAPR</sequence>
<dbReference type="SUPFAM" id="SSF51338">
    <property type="entry name" value="Composite domain of metallo-dependent hydrolases"/>
    <property type="match status" value="1"/>
</dbReference>
<feature type="domain" description="Amidohydrolase 3" evidence="1">
    <location>
        <begin position="50"/>
        <end position="548"/>
    </location>
</feature>
<dbReference type="Pfam" id="PF07969">
    <property type="entry name" value="Amidohydro_3"/>
    <property type="match status" value="1"/>
</dbReference>
<evidence type="ECO:0000313" key="3">
    <source>
        <dbReference type="Proteomes" id="UP001165378"/>
    </source>
</evidence>
<organism evidence="2 3">
    <name type="scientific">Yinghuangia soli</name>
    <dbReference type="NCBI Taxonomy" id="2908204"/>
    <lineage>
        <taxon>Bacteria</taxon>
        <taxon>Bacillati</taxon>
        <taxon>Actinomycetota</taxon>
        <taxon>Actinomycetes</taxon>
        <taxon>Kitasatosporales</taxon>
        <taxon>Streptomycetaceae</taxon>
        <taxon>Yinghuangia</taxon>
    </lineage>
</organism>
<dbReference type="InterPro" id="IPR011059">
    <property type="entry name" value="Metal-dep_hydrolase_composite"/>
</dbReference>
<keyword evidence="3" id="KW-1185">Reference proteome</keyword>
<gene>
    <name evidence="2" type="ORF">LZ495_39545</name>
</gene>
<dbReference type="InterPro" id="IPR032466">
    <property type="entry name" value="Metal_Hydrolase"/>
</dbReference>
<reference evidence="2" key="1">
    <citation type="submission" date="2022-01" db="EMBL/GenBank/DDBJ databases">
        <title>Genome-Based Taxonomic Classification of the Phylum Actinobacteria.</title>
        <authorList>
            <person name="Gao Y."/>
        </authorList>
    </citation>
    <scope>NUCLEOTIDE SEQUENCE</scope>
    <source>
        <strain evidence="2">KLBMP 8922</strain>
    </source>
</reference>
<dbReference type="Gene3D" id="2.30.40.10">
    <property type="entry name" value="Urease, subunit C, domain 1"/>
    <property type="match status" value="1"/>
</dbReference>
<dbReference type="GO" id="GO:0016812">
    <property type="term" value="F:hydrolase activity, acting on carbon-nitrogen (but not peptide) bonds, in cyclic amides"/>
    <property type="evidence" value="ECO:0007669"/>
    <property type="project" value="TreeGrafter"/>
</dbReference>
<dbReference type="InterPro" id="IPR013108">
    <property type="entry name" value="Amidohydro_3"/>
</dbReference>
<proteinExistence type="predicted"/>
<accession>A0AA41Q999</accession>
<dbReference type="SUPFAM" id="SSF51556">
    <property type="entry name" value="Metallo-dependent hydrolases"/>
    <property type="match status" value="1"/>
</dbReference>
<evidence type="ECO:0000313" key="2">
    <source>
        <dbReference type="EMBL" id="MCF2533285.1"/>
    </source>
</evidence>
<dbReference type="InterPro" id="IPR050378">
    <property type="entry name" value="Metallo-dep_Hydrolases_sf"/>
</dbReference>
<dbReference type="EMBL" id="JAKFHA010000046">
    <property type="protein sequence ID" value="MCF2533285.1"/>
    <property type="molecule type" value="Genomic_DNA"/>
</dbReference>